<gene>
    <name evidence="1" type="ORF">TWF730_002889</name>
</gene>
<keyword evidence="2" id="KW-1185">Reference proteome</keyword>
<evidence type="ECO:0000313" key="2">
    <source>
        <dbReference type="Proteomes" id="UP001373714"/>
    </source>
</evidence>
<protein>
    <submittedName>
        <fullName evidence="1">Uncharacterized protein</fullName>
    </submittedName>
</protein>
<comment type="caution">
    <text evidence="1">The sequence shown here is derived from an EMBL/GenBank/DDBJ whole genome shotgun (WGS) entry which is preliminary data.</text>
</comment>
<dbReference type="EMBL" id="JAVHNS010000013">
    <property type="protein sequence ID" value="KAK6337490.1"/>
    <property type="molecule type" value="Genomic_DNA"/>
</dbReference>
<sequence>MTTDTKGLVCDACEISADSAVQYGATMELPIYTNLLQDALERLTIRQPKSELLPEFCTEGPPGGHLYSEFTHQDLLPILPTLSPFIPHKIPQDFPSPGHYVHMASGRPDILDSIIIKLSELPLGKRVSLLYQVLEAGPEIRRSDYWHVLNPTTVQKFLRLVPDASAMKLHGGDFGRLAAILNHVEEYGHCWASKYSGDIFRWITRSRLSISDIPISDYLNTDLTKDAIDAIIDYLQFANTPVPTLNSLLLCLKNTNNVDYIIEKLASIGADIKVRDDNGNTISEILTNNKRSMQHALMSVLANLDLDTDYS</sequence>
<evidence type="ECO:0000313" key="1">
    <source>
        <dbReference type="EMBL" id="KAK6337490.1"/>
    </source>
</evidence>
<organism evidence="1 2">
    <name type="scientific">Orbilia blumenaviensis</name>
    <dbReference type="NCBI Taxonomy" id="1796055"/>
    <lineage>
        <taxon>Eukaryota</taxon>
        <taxon>Fungi</taxon>
        <taxon>Dikarya</taxon>
        <taxon>Ascomycota</taxon>
        <taxon>Pezizomycotina</taxon>
        <taxon>Orbiliomycetes</taxon>
        <taxon>Orbiliales</taxon>
        <taxon>Orbiliaceae</taxon>
        <taxon>Orbilia</taxon>
    </lineage>
</organism>
<accession>A0AAV9U7E2</accession>
<dbReference type="Proteomes" id="UP001373714">
    <property type="component" value="Unassembled WGS sequence"/>
</dbReference>
<dbReference type="AlphaFoldDB" id="A0AAV9U7E2"/>
<name>A0AAV9U7E2_9PEZI</name>
<reference evidence="1 2" key="1">
    <citation type="submission" date="2019-10" db="EMBL/GenBank/DDBJ databases">
        <authorList>
            <person name="Palmer J.M."/>
        </authorList>
    </citation>
    <scope>NUCLEOTIDE SEQUENCE [LARGE SCALE GENOMIC DNA]</scope>
    <source>
        <strain evidence="1 2">TWF730</strain>
    </source>
</reference>
<proteinExistence type="predicted"/>